<evidence type="ECO:0000259" key="11">
    <source>
        <dbReference type="Pfam" id="PF17802"/>
    </source>
</evidence>
<feature type="signal peptide" evidence="8">
    <location>
        <begin position="1"/>
        <end position="26"/>
    </location>
</feature>
<proteinExistence type="predicted"/>
<name>A0ABY2T0M6_9BACI</name>
<evidence type="ECO:0000259" key="9">
    <source>
        <dbReference type="Pfam" id="PF00746"/>
    </source>
</evidence>
<feature type="domain" description="Collagen binding" evidence="10">
    <location>
        <begin position="314"/>
        <end position="433"/>
    </location>
</feature>
<evidence type="ECO:0000256" key="6">
    <source>
        <dbReference type="SAM" id="MobiDB-lite"/>
    </source>
</evidence>
<feature type="compositionally biased region" description="Polar residues" evidence="6">
    <location>
        <begin position="721"/>
        <end position="743"/>
    </location>
</feature>
<keyword evidence="5" id="KW-0572">Peptidoglycan-anchor</keyword>
<accession>A0ABY2T0M6</accession>
<feature type="region of interest" description="Disordered" evidence="6">
    <location>
        <begin position="1583"/>
        <end position="1739"/>
    </location>
</feature>
<feature type="compositionally biased region" description="Polar residues" evidence="6">
    <location>
        <begin position="97"/>
        <end position="109"/>
    </location>
</feature>
<evidence type="ECO:0000256" key="5">
    <source>
        <dbReference type="ARBA" id="ARBA00023088"/>
    </source>
</evidence>
<evidence type="ECO:0000256" key="1">
    <source>
        <dbReference type="ARBA" id="ARBA00004168"/>
    </source>
</evidence>
<dbReference type="SUPFAM" id="SSF49401">
    <property type="entry name" value="Bacterial adhesins"/>
    <property type="match status" value="6"/>
</dbReference>
<keyword evidence="2" id="KW-0134">Cell wall</keyword>
<dbReference type="Gene3D" id="2.60.40.10">
    <property type="entry name" value="Immunoglobulins"/>
    <property type="match status" value="3"/>
</dbReference>
<comment type="subcellular location">
    <subcellularLocation>
        <location evidence="1">Secreted</location>
        <location evidence="1">Cell wall</location>
        <topology evidence="1">Peptidoglycan-anchor</topology>
    </subcellularLocation>
</comment>
<feature type="domain" description="Collagen binding" evidence="10">
    <location>
        <begin position="920"/>
        <end position="1027"/>
    </location>
</feature>
<dbReference type="InterPro" id="IPR008966">
    <property type="entry name" value="Adhesion_dom_sf"/>
</dbReference>
<feature type="domain" description="Gram-positive cocci surface proteins LPxTG" evidence="9">
    <location>
        <begin position="1786"/>
        <end position="1820"/>
    </location>
</feature>
<dbReference type="SUPFAM" id="SSF49478">
    <property type="entry name" value="Cna protein B-type domain"/>
    <property type="match status" value="2"/>
</dbReference>
<feature type="compositionally biased region" description="Polar residues" evidence="6">
    <location>
        <begin position="1683"/>
        <end position="1702"/>
    </location>
</feature>
<evidence type="ECO:0000313" key="13">
    <source>
        <dbReference type="Proteomes" id="UP000308330"/>
    </source>
</evidence>
<dbReference type="EMBL" id="SZPT01000002">
    <property type="protein sequence ID" value="TKI48875.1"/>
    <property type="molecule type" value="Genomic_DNA"/>
</dbReference>
<dbReference type="NCBIfam" id="TIGR01167">
    <property type="entry name" value="LPXTG_anchor"/>
    <property type="match status" value="1"/>
</dbReference>
<comment type="caution">
    <text evidence="12">The sequence shown here is derived from an EMBL/GenBank/DDBJ whole genome shotgun (WGS) entry which is preliminary data.</text>
</comment>
<evidence type="ECO:0000259" key="10">
    <source>
        <dbReference type="Pfam" id="PF05737"/>
    </source>
</evidence>
<evidence type="ECO:0000256" key="2">
    <source>
        <dbReference type="ARBA" id="ARBA00022512"/>
    </source>
</evidence>
<evidence type="ECO:0000256" key="8">
    <source>
        <dbReference type="SAM" id="SignalP"/>
    </source>
</evidence>
<keyword evidence="4 8" id="KW-0732">Signal</keyword>
<dbReference type="InterPro" id="IPR041033">
    <property type="entry name" value="SpaA_PFL_dom_1"/>
</dbReference>
<evidence type="ECO:0000256" key="7">
    <source>
        <dbReference type="SAM" id="Phobius"/>
    </source>
</evidence>
<dbReference type="Pfam" id="PF00746">
    <property type="entry name" value="Gram_pos_anchor"/>
    <property type="match status" value="1"/>
</dbReference>
<keyword evidence="3" id="KW-0964">Secreted</keyword>
<feature type="compositionally biased region" description="Polar residues" evidence="6">
    <location>
        <begin position="42"/>
        <end position="51"/>
    </location>
</feature>
<gene>
    <name evidence="12" type="ORF">FC748_14780</name>
</gene>
<keyword evidence="7" id="KW-0472">Membrane</keyword>
<evidence type="ECO:0000256" key="4">
    <source>
        <dbReference type="ARBA" id="ARBA00022729"/>
    </source>
</evidence>
<feature type="compositionally biased region" description="Basic and acidic residues" evidence="6">
    <location>
        <begin position="113"/>
        <end position="128"/>
    </location>
</feature>
<feature type="region of interest" description="Disordered" evidence="6">
    <location>
        <begin position="27"/>
        <end position="138"/>
    </location>
</feature>
<dbReference type="InterPro" id="IPR008456">
    <property type="entry name" value="Collagen-bd_dom"/>
</dbReference>
<organism evidence="12 13">
    <name type="scientific">Lysinibacillus tabacifolii</name>
    <dbReference type="NCBI Taxonomy" id="1173107"/>
    <lineage>
        <taxon>Bacteria</taxon>
        <taxon>Bacillati</taxon>
        <taxon>Bacillota</taxon>
        <taxon>Bacilli</taxon>
        <taxon>Bacillales</taxon>
        <taxon>Bacillaceae</taxon>
        <taxon>Lysinibacillus</taxon>
    </lineage>
</organism>
<reference evidence="12 13" key="1">
    <citation type="submission" date="2019-04" db="EMBL/GenBank/DDBJ databases">
        <title>Lysinibacillus genome sequencing.</title>
        <authorList>
            <person name="Dunlap C."/>
        </authorList>
    </citation>
    <scope>NUCLEOTIDE SEQUENCE [LARGE SCALE GENOMIC DNA]</scope>
    <source>
        <strain evidence="12 13">KCTC 33042</strain>
    </source>
</reference>
<dbReference type="Pfam" id="PF17802">
    <property type="entry name" value="SpaA"/>
    <property type="match status" value="1"/>
</dbReference>
<dbReference type="InterPro" id="IPR013783">
    <property type="entry name" value="Ig-like_fold"/>
</dbReference>
<dbReference type="Proteomes" id="UP000308330">
    <property type="component" value="Unassembled WGS sequence"/>
</dbReference>
<keyword evidence="13" id="KW-1185">Reference proteome</keyword>
<feature type="compositionally biased region" description="Polar residues" evidence="6">
    <location>
        <begin position="1729"/>
        <end position="1739"/>
    </location>
</feature>
<dbReference type="Gene3D" id="2.60.40.740">
    <property type="match status" value="4"/>
</dbReference>
<dbReference type="Pfam" id="PF05737">
    <property type="entry name" value="Collagen_bind"/>
    <property type="match status" value="3"/>
</dbReference>
<keyword evidence="7" id="KW-0812">Transmembrane</keyword>
<dbReference type="InterPro" id="IPR019931">
    <property type="entry name" value="LPXTG_anchor"/>
</dbReference>
<feature type="domain" description="SpaA-like prealbumin fold" evidence="11">
    <location>
        <begin position="1076"/>
        <end position="1146"/>
    </location>
</feature>
<feature type="transmembrane region" description="Helical" evidence="7">
    <location>
        <begin position="1799"/>
        <end position="1816"/>
    </location>
</feature>
<feature type="region of interest" description="Disordered" evidence="6">
    <location>
        <begin position="721"/>
        <end position="750"/>
    </location>
</feature>
<feature type="domain" description="Collagen binding" evidence="10">
    <location>
        <begin position="746"/>
        <end position="888"/>
    </location>
</feature>
<protein>
    <submittedName>
        <fullName evidence="12">LPXTG cell wall anchor domain-containing protein</fullName>
    </submittedName>
</protein>
<sequence length="1824" mass="193654">MKKLNLAIITLLLVFQTVLSPISVFAEDTGSSVPPAVEAGNGETTSNSPDTGNPDAAEPTPGDAGNPDATVPTPGDTGNPDATVPTPGDTGEVDGTDANTGGTDNSTVTPPDESDKVDGAEGEAKPSEEATDATTPQIAPMNIAPLALTAGDMQGNVSGLSAGIRLTGPTGEVIENSSQIPADAAPKKGDTVYLNYVFDVKPTQGYGVGSTFTFDLPQYMIEQVGNSFSGSKTTEYATYSYSYSAGKILVTLESDIEDGVDGEIEFDFMAKFGNFQDESKLDQELVMPVLGKADITLPFIFQPTGSGEPITKSSGAITREADGAEIDWTVWVNTEGKPIVSGATVDDTPDANHAFIAGSLVVEKYPIGLNGINKSNPGAPVSYDSGSTAFPVNLDAGGFAYKLTYKTKVTADPTSSNMTYKNTAEFTNNGVTKTSPGQVNIPYGPALLKTIKSNNKYEASWEIKYNWLGEDLSKKSSQSLTDTIPANNNGAKHNIQYDANFQVYRVTLNDDGQTAASETLLTKDTDYALSDDTAQGFTIDFSKDVAANPRAAYLIKYNTEFDQEFVTDANAGSITNTVKRLDDDSSSSDTVSIVSNIFSKERGAIDYVNKTITWKLTINAEKPLTNFVIADTISTKNASGKTLKHKLTSWDGSSKVFHVTNSSAPTINNGGEIGDEAFTMTFSSIPSGTVTIEYKTKFDIESNGGVAQSYDNVADATWDGQTSTNNKAQKNASYKPSATSPTGKNGYKDNAIVDNSKQEFSWKIGININKQNIEGAKLIDTLGTGHHIIVPDGQSLKDAITVNLLKLGVNDERGTKDAPLDPTKWDVKSVTQDAQGNVTSYELTFTGLTAAENNEAYLIEYKSKDSDDVYGNGSTDARKYTNSAVLDTPDNGKYSYDAIATITDKANKLITKTASPQPTSDTIEWTVTINESNSKLGNITLTDTPSANQKLLTNTFTKQEIKLNATGKSQNVGTATAISPSDIQVQPDGTFTLDLGNVDGKGYIIKYKTYFMGDPNAGENVSNNASINYAGATSAGTSATGGDNKLFKYSTSDTNASAKKGTFKIKKQGVNPNTGATKTLDGVEFKLYNRDKSIVLAEGKTVDGELSFENLRYGIYKLEETTPAGYKAVSTVEVRFNDSNNFEVTKKPYTIVNVEDIAPPANACKEFELTIKDLDGSAIADQNVTLKDANGTVKYTGATTNGVVKVPNTVLAGQYDVYDANDTKIGNVTVKYTDGCKDEIAPIPACPAFTITLNEKKAGVDVPRAGVTVTLKDSTGSQIVTVTTDKDGKFTVPSIQDVNGVKAGEYYLYEGNQFLSTVDISYKGNCETAITQAPKCETFKLTVKDVDGNLVADGTSVTVKDADDKIVATKTTTNGVLELTNLQPGIYKVEVNGKENGSFQSNVDCAATVQPAPSCPIFTLTVKDENGNVRPNVSNIMIKDKNGATIASNKTTDALGQVTMPSQDIPSGDYSVYQGDLFIGQITVQYSVNCHAEIVAAPTCPSFTLTVQTAFGTPLANAIVTVKDVKGNTIKDANGNDKLTTSVAGTIVLPDKAIQQGTYNVYEGSRLIGSFVVKDTCSALVKPSLPGDNGGGGGSTPPEPGKPVDPNKPTPEPGKPVDPNKPTPEPGKPVDPNKPTPEPGKPVDPNKPTPEPGKPVDPNKPTPEPGKPVDPNKPTPDPEQPVNPENPSTNTEEPSNPGNPSTDSKDPTAPGKTDTSKPSVQDVIDQGKNLPSINTSTANKDTLDAYKDFIDNYNQLSKEEQEEIAKSLDVDKIKADAKRLETQLQAQGKLPQTDGANQTALTLTGVALVLGALFFLRRRKAEMK</sequence>
<evidence type="ECO:0000313" key="12">
    <source>
        <dbReference type="EMBL" id="TKI48875.1"/>
    </source>
</evidence>
<evidence type="ECO:0000256" key="3">
    <source>
        <dbReference type="ARBA" id="ARBA00022525"/>
    </source>
</evidence>
<feature type="compositionally biased region" description="Pro residues" evidence="6">
    <location>
        <begin position="1597"/>
        <end position="1681"/>
    </location>
</feature>
<keyword evidence="7" id="KW-1133">Transmembrane helix</keyword>
<dbReference type="RefSeq" id="WP_108030631.1">
    <property type="nucleotide sequence ID" value="NZ_PYUE01000005.1"/>
</dbReference>
<feature type="chain" id="PRO_5045935398" evidence="8">
    <location>
        <begin position="27"/>
        <end position="1824"/>
    </location>
</feature>